<keyword evidence="2" id="KW-1185">Reference proteome</keyword>
<evidence type="ECO:0000313" key="2">
    <source>
        <dbReference type="Proteomes" id="UP000681794"/>
    </source>
</evidence>
<dbReference type="EMBL" id="CP076544">
    <property type="protein sequence ID" value="QWS32378.1"/>
    <property type="molecule type" value="Genomic_DNA"/>
</dbReference>
<name>A0ACD1E0R0_9MICO</name>
<accession>A0ACD1E0R0</accession>
<organism evidence="1 2">
    <name type="scientific">Curtobacterium aetherium</name>
    <dbReference type="NCBI Taxonomy" id="2841594"/>
    <lineage>
        <taxon>Bacteria</taxon>
        <taxon>Bacillati</taxon>
        <taxon>Actinomycetota</taxon>
        <taxon>Actinomycetes</taxon>
        <taxon>Micrococcales</taxon>
        <taxon>Microbacteriaceae</taxon>
        <taxon>Curtobacterium</taxon>
    </lineage>
</organism>
<sequence length="429" mass="43310">MSATIRAIGTAVPRTTLGQAAVRDLFASQPGLGRLASRLVPAAFNASEVEHRHSALPELDSAGAPGLFRDGEGVLTSPSTGTRNDRFRELAPPLFVGAARDALDRAGVDAATVTHVVTVSCTGFTQPGPDLAIVEELGLPRTVFRQHIGFMGCFAAFPALRIADAFVGADPSAVVLVVCAELCTLHVRNSEDPDQIVANSVFGDGAAAAVVTADGPGLRLDAFTTMVLPEGASEMAWNIGDEGFEMVLSTAVPKLIGVHAHEAVVPLLEPRGWTPDDVPVWAVHPGGRAILDRTQDALHLPESALAASRAVLRDHGNMSSATILFVLREALAAGPGDGTPVVALAFGPGLTVEAAALTVVGSEAAARAVAGDPAFVDVDPTPGADTATPGADTATPGADTATPGADTATPGADAAPTGAAATALHGAGA</sequence>
<dbReference type="Proteomes" id="UP000681794">
    <property type="component" value="Chromosome"/>
</dbReference>
<gene>
    <name evidence="1" type="ORF">KM842_08635</name>
</gene>
<proteinExistence type="predicted"/>
<evidence type="ECO:0000313" key="1">
    <source>
        <dbReference type="EMBL" id="QWS32378.1"/>
    </source>
</evidence>
<protein>
    <submittedName>
        <fullName evidence="1">Type III polyketide synthase</fullName>
    </submittedName>
</protein>
<reference evidence="1" key="1">
    <citation type="submission" date="2021-06" db="EMBL/GenBank/DDBJ databases">
        <authorList>
            <person name="Ellington A.J."/>
            <person name="Bryan N.C."/>
            <person name="Christner B.C."/>
            <person name="Reisch C.R."/>
        </authorList>
    </citation>
    <scope>NUCLEOTIDE SEQUENCE</scope>
    <source>
        <strain evidence="1">L6-1</strain>
    </source>
</reference>